<dbReference type="Proteomes" id="UP001497522">
    <property type="component" value="Chromosome 1"/>
</dbReference>
<dbReference type="SUPFAM" id="SSF53098">
    <property type="entry name" value="Ribonuclease H-like"/>
    <property type="match status" value="1"/>
</dbReference>
<reference evidence="1 3" key="1">
    <citation type="submission" date="2024-03" db="EMBL/GenBank/DDBJ databases">
        <authorList>
            <consortium name="ELIXIR-Norway"/>
            <consortium name="Elixir Norway"/>
        </authorList>
    </citation>
    <scope>NUCLEOTIDE SEQUENCE [LARGE SCALE GENOMIC DNA]</scope>
</reference>
<evidence type="ECO:0008006" key="4">
    <source>
        <dbReference type="Google" id="ProtNLM"/>
    </source>
</evidence>
<evidence type="ECO:0000313" key="3">
    <source>
        <dbReference type="Proteomes" id="UP001497522"/>
    </source>
</evidence>
<protein>
    <recommendedName>
        <fullName evidence="4">DUF659 domain-containing protein</fullName>
    </recommendedName>
</protein>
<evidence type="ECO:0000313" key="2">
    <source>
        <dbReference type="EMBL" id="CAK9858564.1"/>
    </source>
</evidence>
<proteinExistence type="predicted"/>
<dbReference type="InterPro" id="IPR012337">
    <property type="entry name" value="RNaseH-like_sf"/>
</dbReference>
<sequence length="125" mass="14263">MIAQGWDVGAVVTDNAGNCARARRILALRWPKIIFMFCYAHQINLLVKDVIATSWQSTISQVHTIVSTLNKSIAKWLPRLCDVMKATYKYTLVLVQMANMQWNSVQGMLMSLLRVRSACKMFVLR</sequence>
<dbReference type="EMBL" id="OZ023702">
    <property type="protein sequence ID" value="CAK9858564.1"/>
    <property type="molecule type" value="Genomic_DNA"/>
</dbReference>
<organism evidence="1 3">
    <name type="scientific">Sphagnum jensenii</name>
    <dbReference type="NCBI Taxonomy" id="128206"/>
    <lineage>
        <taxon>Eukaryota</taxon>
        <taxon>Viridiplantae</taxon>
        <taxon>Streptophyta</taxon>
        <taxon>Embryophyta</taxon>
        <taxon>Bryophyta</taxon>
        <taxon>Sphagnophytina</taxon>
        <taxon>Sphagnopsida</taxon>
        <taxon>Sphagnales</taxon>
        <taxon>Sphagnaceae</taxon>
        <taxon>Sphagnum</taxon>
    </lineage>
</organism>
<dbReference type="EMBL" id="OZ023702">
    <property type="protein sequence ID" value="CAK9858545.1"/>
    <property type="molecule type" value="Genomic_DNA"/>
</dbReference>
<keyword evidence="3" id="KW-1185">Reference proteome</keyword>
<evidence type="ECO:0000313" key="1">
    <source>
        <dbReference type="EMBL" id="CAK9858545.1"/>
    </source>
</evidence>
<accession>A0ABP1A7R7</accession>
<gene>
    <name evidence="1" type="ORF">CSSPJE1EN2_LOCUS1540</name>
    <name evidence="2" type="ORF">CSSPJE1EN2_LOCUS1559</name>
</gene>
<name>A0ABP1A7R7_9BRYO</name>